<dbReference type="PANTHER" id="PTHR37314">
    <property type="entry name" value="SLR0142 PROTEIN"/>
    <property type="match status" value="1"/>
</dbReference>
<keyword evidence="1" id="KW-1133">Transmembrane helix</keyword>
<dbReference type="EMBL" id="JBHTRV010000025">
    <property type="protein sequence ID" value="MFE5983575.1"/>
    <property type="molecule type" value="Genomic_DNA"/>
</dbReference>
<dbReference type="Proteomes" id="UP001600424">
    <property type="component" value="Unassembled WGS sequence"/>
</dbReference>
<evidence type="ECO:0000313" key="3">
    <source>
        <dbReference type="Proteomes" id="UP001600424"/>
    </source>
</evidence>
<feature type="transmembrane region" description="Helical" evidence="1">
    <location>
        <begin position="20"/>
        <end position="43"/>
    </location>
</feature>
<dbReference type="RefSeq" id="WP_386250705.1">
    <property type="nucleotide sequence ID" value="NZ_JBHTRV010000025.1"/>
</dbReference>
<feature type="transmembrane region" description="Helical" evidence="1">
    <location>
        <begin position="55"/>
        <end position="87"/>
    </location>
</feature>
<evidence type="ECO:0000256" key="1">
    <source>
        <dbReference type="SAM" id="Phobius"/>
    </source>
</evidence>
<keyword evidence="1" id="KW-0812">Transmembrane</keyword>
<keyword evidence="1" id="KW-0472">Membrane</keyword>
<reference evidence="2 3" key="1">
    <citation type="submission" date="2024-09" db="EMBL/GenBank/DDBJ databases">
        <title>The Natural Products Discovery Center: Release of the First 8490 Sequenced Strains for Exploring Actinobacteria Biosynthetic Diversity.</title>
        <authorList>
            <person name="Kalkreuter E."/>
            <person name="Kautsar S.A."/>
            <person name="Yang D."/>
            <person name="Bader C.D."/>
            <person name="Teijaro C.N."/>
            <person name="Fluegel L."/>
            <person name="Davis C.M."/>
            <person name="Simpson J.R."/>
            <person name="Lauterbach L."/>
            <person name="Steele A.D."/>
            <person name="Gui C."/>
            <person name="Meng S."/>
            <person name="Li G."/>
            <person name="Viehrig K."/>
            <person name="Ye F."/>
            <person name="Su P."/>
            <person name="Kiefer A.F."/>
            <person name="Nichols A."/>
            <person name="Cepeda A.J."/>
            <person name="Yan W."/>
            <person name="Fan B."/>
            <person name="Jiang Y."/>
            <person name="Adhikari A."/>
            <person name="Zheng C.-J."/>
            <person name="Schuster L."/>
            <person name="Cowan T.M."/>
            <person name="Smanski M.J."/>
            <person name="Chevrette M.G."/>
            <person name="De Carvalho L.P.S."/>
            <person name="Shen B."/>
        </authorList>
    </citation>
    <scope>NUCLEOTIDE SEQUENCE [LARGE SCALE GENOMIC DNA]</scope>
    <source>
        <strain evidence="2 3">NPDC056472</strain>
    </source>
</reference>
<accession>A0ABW6J3J4</accession>
<gene>
    <name evidence="2" type="ORF">ACFQ63_28235</name>
</gene>
<name>A0ABW6J3J4_STRWE</name>
<comment type="caution">
    <text evidence="2">The sequence shown here is derived from an EMBL/GenBank/DDBJ whole genome shotgun (WGS) entry which is preliminary data.</text>
</comment>
<dbReference type="InterPro" id="IPR010699">
    <property type="entry name" value="DUF1275"/>
</dbReference>
<dbReference type="PANTHER" id="PTHR37314:SF4">
    <property type="entry name" value="UPF0700 TRANSMEMBRANE PROTEIN YOAK"/>
    <property type="match status" value="1"/>
</dbReference>
<feature type="transmembrane region" description="Helical" evidence="1">
    <location>
        <begin position="199"/>
        <end position="216"/>
    </location>
</feature>
<organism evidence="2 3">
    <name type="scientific">Streptomyces wedmorensis</name>
    <dbReference type="NCBI Taxonomy" id="43759"/>
    <lineage>
        <taxon>Bacteria</taxon>
        <taxon>Bacillati</taxon>
        <taxon>Actinomycetota</taxon>
        <taxon>Actinomycetes</taxon>
        <taxon>Kitasatosporales</taxon>
        <taxon>Streptomycetaceae</taxon>
        <taxon>Streptomyces</taxon>
    </lineage>
</organism>
<keyword evidence="3" id="KW-1185">Reference proteome</keyword>
<feature type="transmembrane region" description="Helical" evidence="1">
    <location>
        <begin position="99"/>
        <end position="116"/>
    </location>
</feature>
<sequence>MSGGGKVARWLFPGGHHYARFAPLLLVLTFVSGLVDAASFLGLGRVFVANMTGNVVFLGFALSGVAQLSALASAVALAGFLAGAFAGGVWRRGSEPGDLFAPLIAFQALLLALALATQAADWGRHAVLVPLACGMGLQNAVVHRLGVPDLTTTVMTRTLTGLAVDRPGPASLRRGMSVTMLAAGALAGGLLHAQAGVEAVLVTALALLLGVIVAAFPRREGAAGGRASPPRRE</sequence>
<proteinExistence type="predicted"/>
<evidence type="ECO:0000313" key="2">
    <source>
        <dbReference type="EMBL" id="MFE5983575.1"/>
    </source>
</evidence>
<dbReference type="Pfam" id="PF06912">
    <property type="entry name" value="DUF1275"/>
    <property type="match status" value="1"/>
</dbReference>
<protein>
    <submittedName>
        <fullName evidence="2">YoaK family protein</fullName>
    </submittedName>
</protein>